<dbReference type="RefSeq" id="XP_018329326.1">
    <property type="nucleotide sequence ID" value="XM_018473824.1"/>
</dbReference>
<dbReference type="Proteomes" id="UP000192223">
    <property type="component" value="Unplaced"/>
</dbReference>
<protein>
    <submittedName>
        <fullName evidence="3 4">Follicle cell protein 3C-1</fullName>
    </submittedName>
</protein>
<dbReference type="STRING" id="224129.A0A1W4WZL4"/>
<dbReference type="GeneID" id="108739771"/>
<feature type="signal peptide" evidence="1">
    <location>
        <begin position="1"/>
        <end position="24"/>
    </location>
</feature>
<name>A0A1W4WZL4_AGRPL</name>
<keyword evidence="1" id="KW-0732">Signal</keyword>
<evidence type="ECO:0000313" key="2">
    <source>
        <dbReference type="Proteomes" id="UP000192223"/>
    </source>
</evidence>
<dbReference type="OrthoDB" id="7412264at2759"/>
<feature type="chain" id="PRO_5010817844" evidence="1">
    <location>
        <begin position="25"/>
        <end position="167"/>
    </location>
</feature>
<reference evidence="3 4" key="1">
    <citation type="submission" date="2025-04" db="UniProtKB">
        <authorList>
            <consortium name="RefSeq"/>
        </authorList>
    </citation>
    <scope>IDENTIFICATION</scope>
    <source>
        <tissue evidence="3 4">Entire body</tissue>
    </source>
</reference>
<evidence type="ECO:0000256" key="1">
    <source>
        <dbReference type="SAM" id="SignalP"/>
    </source>
</evidence>
<dbReference type="CTD" id="31294"/>
<gene>
    <name evidence="3 4" type="primary">LOC108739771</name>
</gene>
<dbReference type="RefSeq" id="XP_018329325.1">
    <property type="nucleotide sequence ID" value="XM_018473823.2"/>
</dbReference>
<sequence>MKFPPISFAIFLTILIVVISFSHASVSDNTIKNINKENNNNKVKGHHHANNHTHPTDPCPCTCGVFLSGQFKKGSKDQPKGNPVLVQEMDGTSTGNKQCINKCLELIVRHLSKSNDIICAMVDRDCVKEKAYLFVKNHSCTWHNSNLSAGREFCCKDNQAVKCNSNS</sequence>
<keyword evidence="2" id="KW-1185">Reference proteome</keyword>
<proteinExistence type="predicted"/>
<dbReference type="KEGG" id="apln:108739771"/>
<dbReference type="AlphaFoldDB" id="A0A1W4WZL4"/>
<evidence type="ECO:0000313" key="3">
    <source>
        <dbReference type="RefSeq" id="XP_018329325.1"/>
    </source>
</evidence>
<accession>A0A1W4WZL4</accession>
<organism evidence="2 4">
    <name type="scientific">Agrilus planipennis</name>
    <name type="common">Emerald ash borer</name>
    <name type="synonym">Agrilus marcopoli</name>
    <dbReference type="NCBI Taxonomy" id="224129"/>
    <lineage>
        <taxon>Eukaryota</taxon>
        <taxon>Metazoa</taxon>
        <taxon>Ecdysozoa</taxon>
        <taxon>Arthropoda</taxon>
        <taxon>Hexapoda</taxon>
        <taxon>Insecta</taxon>
        <taxon>Pterygota</taxon>
        <taxon>Neoptera</taxon>
        <taxon>Endopterygota</taxon>
        <taxon>Coleoptera</taxon>
        <taxon>Polyphaga</taxon>
        <taxon>Elateriformia</taxon>
        <taxon>Buprestoidea</taxon>
        <taxon>Buprestidae</taxon>
        <taxon>Agrilinae</taxon>
        <taxon>Agrilus</taxon>
    </lineage>
</organism>
<evidence type="ECO:0000313" key="4">
    <source>
        <dbReference type="RefSeq" id="XP_018329326.1"/>
    </source>
</evidence>